<accession>A0ABQ9WFY5</accession>
<dbReference type="PRINTS" id="PR00767">
    <property type="entry name" value="DBMONOXGNASE"/>
</dbReference>
<feature type="transmembrane region" description="Helical" evidence="8">
    <location>
        <begin position="22"/>
        <end position="40"/>
    </location>
</feature>
<keyword evidence="8" id="KW-0472">Membrane</keyword>
<evidence type="ECO:0000256" key="3">
    <source>
        <dbReference type="ARBA" id="ARBA00022723"/>
    </source>
</evidence>
<dbReference type="EMBL" id="JASSZA010000001">
    <property type="protein sequence ID" value="KAK2120556.1"/>
    <property type="molecule type" value="Genomic_DNA"/>
</dbReference>
<keyword evidence="8" id="KW-0812">Transmembrane</keyword>
<feature type="domain" description="DOMON" evidence="9">
    <location>
        <begin position="62"/>
        <end position="115"/>
    </location>
</feature>
<gene>
    <name evidence="10" type="ORF">P7K49_001942</name>
</gene>
<dbReference type="Pfam" id="PF03351">
    <property type="entry name" value="DOMON"/>
    <property type="match status" value="1"/>
</dbReference>
<keyword evidence="6" id="KW-0186">Copper</keyword>
<evidence type="ECO:0000256" key="6">
    <source>
        <dbReference type="ARBA" id="ARBA00023008"/>
    </source>
</evidence>
<keyword evidence="8" id="KW-1133">Transmembrane helix</keyword>
<reference evidence="10 11" key="1">
    <citation type="submission" date="2023-05" db="EMBL/GenBank/DDBJ databases">
        <title>B98-5 Cell Line De Novo Hybrid Assembly: An Optical Mapping Approach.</title>
        <authorList>
            <person name="Kananen K."/>
            <person name="Auerbach J.A."/>
            <person name="Kautto E."/>
            <person name="Blachly J.S."/>
        </authorList>
    </citation>
    <scope>NUCLEOTIDE SEQUENCE [LARGE SCALE GENOMIC DNA]</scope>
    <source>
        <strain evidence="10">B95-8</strain>
        <tissue evidence="10">Cell line</tissue>
    </source>
</reference>
<evidence type="ECO:0000256" key="1">
    <source>
        <dbReference type="ARBA" id="ARBA00001973"/>
    </source>
</evidence>
<keyword evidence="7" id="KW-0503">Monooxygenase</keyword>
<name>A0ABQ9WFY5_SAGOE</name>
<evidence type="ECO:0000256" key="8">
    <source>
        <dbReference type="SAM" id="Phobius"/>
    </source>
</evidence>
<keyword evidence="4" id="KW-0847">Vitamin C</keyword>
<dbReference type="CDD" id="cd09631">
    <property type="entry name" value="DOMON_DOH"/>
    <property type="match status" value="1"/>
</dbReference>
<keyword evidence="11" id="KW-1185">Reference proteome</keyword>
<dbReference type="InterPro" id="IPR045266">
    <property type="entry name" value="DOH_DOMON"/>
</dbReference>
<evidence type="ECO:0000256" key="5">
    <source>
        <dbReference type="ARBA" id="ARBA00023002"/>
    </source>
</evidence>
<comment type="cofactor">
    <cofactor evidence="1">
        <name>Cu(2+)</name>
        <dbReference type="ChEBI" id="CHEBI:29036"/>
    </cofactor>
</comment>
<dbReference type="PANTHER" id="PTHR10157:SF29">
    <property type="entry name" value="DOPAMINE BETA-HYDROXYLASE"/>
    <property type="match status" value="1"/>
</dbReference>
<dbReference type="InterPro" id="IPR005018">
    <property type="entry name" value="DOMON_domain"/>
</dbReference>
<keyword evidence="5" id="KW-0560">Oxidoreductase</keyword>
<evidence type="ECO:0000256" key="4">
    <source>
        <dbReference type="ARBA" id="ARBA00022896"/>
    </source>
</evidence>
<dbReference type="InterPro" id="IPR028460">
    <property type="entry name" value="Tbh/DBH"/>
</dbReference>
<dbReference type="PANTHER" id="PTHR10157">
    <property type="entry name" value="DOPAMINE BETA HYDROXYLASE RELATED"/>
    <property type="match status" value="1"/>
</dbReference>
<evidence type="ECO:0000313" key="10">
    <source>
        <dbReference type="EMBL" id="KAK2120556.1"/>
    </source>
</evidence>
<evidence type="ECO:0000256" key="7">
    <source>
        <dbReference type="ARBA" id="ARBA00023033"/>
    </source>
</evidence>
<organism evidence="10 11">
    <name type="scientific">Saguinus oedipus</name>
    <name type="common">Cotton-top tamarin</name>
    <name type="synonym">Oedipomidas oedipus</name>
    <dbReference type="NCBI Taxonomy" id="9490"/>
    <lineage>
        <taxon>Eukaryota</taxon>
        <taxon>Metazoa</taxon>
        <taxon>Chordata</taxon>
        <taxon>Craniata</taxon>
        <taxon>Vertebrata</taxon>
        <taxon>Euteleostomi</taxon>
        <taxon>Mammalia</taxon>
        <taxon>Eutheria</taxon>
        <taxon>Euarchontoglires</taxon>
        <taxon>Primates</taxon>
        <taxon>Haplorrhini</taxon>
        <taxon>Platyrrhini</taxon>
        <taxon>Cebidae</taxon>
        <taxon>Callitrichinae</taxon>
        <taxon>Saguinus</taxon>
    </lineage>
</organism>
<sequence length="199" mass="21550">MQVPGRCCHWASLPSPSVWEAASMYGTAVAVFLVILVAALQGSAPTESRLPYHIPLDPEGFLELSWNVSYAQEAIDFQLLVRRLKAGVLFGMSDRGKPENADLVVLWTDGDTAYFAIDMLSTVPDCPAQITDPAIPGNGTTYRGRIHHTDSCHPTPNTCVSTDPTTPGPINNAQYHVPRAHMPTDMGQVVAHGRAQLDT</sequence>
<dbReference type="InterPro" id="IPR000945">
    <property type="entry name" value="DBH-like"/>
</dbReference>
<proteinExistence type="predicted"/>
<protein>
    <recommendedName>
        <fullName evidence="9">DOMON domain-containing protein</fullName>
    </recommendedName>
</protein>
<keyword evidence="3" id="KW-0479">Metal-binding</keyword>
<evidence type="ECO:0000256" key="2">
    <source>
        <dbReference type="ARBA" id="ARBA00004160"/>
    </source>
</evidence>
<evidence type="ECO:0000259" key="9">
    <source>
        <dbReference type="Pfam" id="PF03351"/>
    </source>
</evidence>
<comment type="subcellular location">
    <subcellularLocation>
        <location evidence="2">Cytoplasmic vesicle</location>
        <location evidence="2">Secretory vesicle membrane</location>
        <topology evidence="2">Single-pass membrane protein</topology>
    </subcellularLocation>
</comment>
<dbReference type="Proteomes" id="UP001266305">
    <property type="component" value="Unassembled WGS sequence"/>
</dbReference>
<evidence type="ECO:0000313" key="11">
    <source>
        <dbReference type="Proteomes" id="UP001266305"/>
    </source>
</evidence>
<comment type="caution">
    <text evidence="10">The sequence shown here is derived from an EMBL/GenBank/DDBJ whole genome shotgun (WGS) entry which is preliminary data.</text>
</comment>